<dbReference type="PANTHER" id="PTHR46825:SF9">
    <property type="entry name" value="BETA-LACTAMASE-RELATED DOMAIN-CONTAINING PROTEIN"/>
    <property type="match status" value="1"/>
</dbReference>
<dbReference type="SUPFAM" id="SSF81923">
    <property type="entry name" value="Double Clp-N motif"/>
    <property type="match status" value="1"/>
</dbReference>
<evidence type="ECO:0000259" key="1">
    <source>
        <dbReference type="Pfam" id="PF00144"/>
    </source>
</evidence>
<evidence type="ECO:0000313" key="3">
    <source>
        <dbReference type="Proteomes" id="UP001499843"/>
    </source>
</evidence>
<comment type="caution">
    <text evidence="2">The sequence shown here is derived from an EMBL/GenBank/DDBJ whole genome shotgun (WGS) entry which is preliminary data.</text>
</comment>
<proteinExistence type="predicted"/>
<dbReference type="Proteomes" id="UP001499843">
    <property type="component" value="Unassembled WGS sequence"/>
</dbReference>
<sequence length="481" mass="50619">MLHMTQVLRPRLAAALDETDLAGGASAVLAAVLRVPAGVAAQAFQALDIDVDTFVRRTAEEVDGHVEPIGRDGWRARATAAAHRADHEFVGTEHLVDAALDLAPDRWSRILRKFGTSPKMLRAQLWRSALDTSPGGTWQSVREHPVDLVLEDPVDGHASPPVAAAVGRLFAREPIVGLSLATVTGGAIAEVVSFGCASLDPRRALTPSVPSHACSVTKIVTAAAVLRLAEKGLLSLDEPAGAYLHSLPLHAPDGTPSSATVRQLLTHTAGLAPGQGLRQYDGPVVPFAQRYRDGLRAESDPGRWSYSNLGYAVLAQVIADVSGRDHHEQVLAPLGMTASSHGDRLPAGAAMGHVVDRGRLHTVRDSAVLVPGAGGLASTAADLARLCIGLLPGRPDGFLTDDTIGLMNQGAVEIPRHPARQGLGVRSREIGGELAVGHSGAWPGYRAELWWLPGRRTGVAALCNSYTPGLFHFVTEILGGL</sequence>
<gene>
    <name evidence="2" type="ORF">GCM10009850_006740</name>
</gene>
<protein>
    <recommendedName>
        <fullName evidence="1">Beta-lactamase-related domain-containing protein</fullName>
    </recommendedName>
</protein>
<dbReference type="InterPro" id="IPR001466">
    <property type="entry name" value="Beta-lactam-related"/>
</dbReference>
<dbReference type="Gene3D" id="1.10.1780.10">
    <property type="entry name" value="Clp, N-terminal domain"/>
    <property type="match status" value="1"/>
</dbReference>
<keyword evidence="3" id="KW-1185">Reference proteome</keyword>
<dbReference type="PANTHER" id="PTHR46825">
    <property type="entry name" value="D-ALANYL-D-ALANINE-CARBOXYPEPTIDASE/ENDOPEPTIDASE AMPH"/>
    <property type="match status" value="1"/>
</dbReference>
<dbReference type="SUPFAM" id="SSF56601">
    <property type="entry name" value="beta-lactamase/transpeptidase-like"/>
    <property type="match status" value="1"/>
</dbReference>
<reference evidence="2 3" key="1">
    <citation type="journal article" date="2019" name="Int. J. Syst. Evol. Microbiol.">
        <title>The Global Catalogue of Microorganisms (GCM) 10K type strain sequencing project: providing services to taxonomists for standard genome sequencing and annotation.</title>
        <authorList>
            <consortium name="The Broad Institute Genomics Platform"/>
            <consortium name="The Broad Institute Genome Sequencing Center for Infectious Disease"/>
            <person name="Wu L."/>
            <person name="Ma J."/>
        </authorList>
    </citation>
    <scope>NUCLEOTIDE SEQUENCE [LARGE SCALE GENOMIC DNA]</scope>
    <source>
        <strain evidence="2 3">JCM 16114</strain>
    </source>
</reference>
<dbReference type="Pfam" id="PF00144">
    <property type="entry name" value="Beta-lactamase"/>
    <property type="match status" value="1"/>
</dbReference>
<evidence type="ECO:0000313" key="2">
    <source>
        <dbReference type="EMBL" id="GAA2205041.1"/>
    </source>
</evidence>
<dbReference type="InterPro" id="IPR036628">
    <property type="entry name" value="Clp_N_dom_sf"/>
</dbReference>
<dbReference type="EMBL" id="BAAAQX010000001">
    <property type="protein sequence ID" value="GAA2205041.1"/>
    <property type="molecule type" value="Genomic_DNA"/>
</dbReference>
<dbReference type="InterPro" id="IPR012338">
    <property type="entry name" value="Beta-lactam/transpept-like"/>
</dbReference>
<name>A0ABN3C872_9ACTN</name>
<organism evidence="2 3">
    <name type="scientific">Nonomuraea monospora</name>
    <dbReference type="NCBI Taxonomy" id="568818"/>
    <lineage>
        <taxon>Bacteria</taxon>
        <taxon>Bacillati</taxon>
        <taxon>Actinomycetota</taxon>
        <taxon>Actinomycetes</taxon>
        <taxon>Streptosporangiales</taxon>
        <taxon>Streptosporangiaceae</taxon>
        <taxon>Nonomuraea</taxon>
    </lineage>
</organism>
<feature type="domain" description="Beta-lactamase-related" evidence="1">
    <location>
        <begin position="168"/>
        <end position="468"/>
    </location>
</feature>
<accession>A0ABN3C872</accession>
<dbReference type="Gene3D" id="3.40.710.10">
    <property type="entry name" value="DD-peptidase/beta-lactamase superfamily"/>
    <property type="match status" value="1"/>
</dbReference>
<dbReference type="InterPro" id="IPR050491">
    <property type="entry name" value="AmpC-like"/>
</dbReference>